<feature type="non-terminal residue" evidence="4">
    <location>
        <position position="264"/>
    </location>
</feature>
<evidence type="ECO:0000256" key="1">
    <source>
        <dbReference type="ARBA" id="ARBA00022723"/>
    </source>
</evidence>
<dbReference type="GO" id="GO:0005737">
    <property type="term" value="C:cytoplasm"/>
    <property type="evidence" value="ECO:0007669"/>
    <property type="project" value="TreeGrafter"/>
</dbReference>
<dbReference type="PANTHER" id="PTHR45953:SF1">
    <property type="entry name" value="IDURONATE 2-SULFATASE"/>
    <property type="match status" value="1"/>
</dbReference>
<accession>X0UM39</accession>
<dbReference type="Gene3D" id="3.30.1120.10">
    <property type="match status" value="1"/>
</dbReference>
<dbReference type="EMBL" id="BARS01029012">
    <property type="protein sequence ID" value="GAG00357.1"/>
    <property type="molecule type" value="Genomic_DNA"/>
</dbReference>
<dbReference type="InterPro" id="IPR032506">
    <property type="entry name" value="SGSH_C"/>
</dbReference>
<proteinExistence type="predicted"/>
<feature type="domain" description="N-sulphoglucosamine sulphohydrolase C-terminal" evidence="3">
    <location>
        <begin position="89"/>
        <end position="239"/>
    </location>
</feature>
<organism evidence="4">
    <name type="scientific">marine sediment metagenome</name>
    <dbReference type="NCBI Taxonomy" id="412755"/>
    <lineage>
        <taxon>unclassified sequences</taxon>
        <taxon>metagenomes</taxon>
        <taxon>ecological metagenomes</taxon>
    </lineage>
</organism>
<dbReference type="AlphaFoldDB" id="X0UM39"/>
<dbReference type="GO" id="GO:0008484">
    <property type="term" value="F:sulfuric ester hydrolase activity"/>
    <property type="evidence" value="ECO:0007669"/>
    <property type="project" value="TreeGrafter"/>
</dbReference>
<gene>
    <name evidence="4" type="ORF">S01H1_45404</name>
</gene>
<dbReference type="Gene3D" id="3.40.720.10">
    <property type="entry name" value="Alkaline Phosphatase, subunit A"/>
    <property type="match status" value="1"/>
</dbReference>
<name>X0UM39_9ZZZZ</name>
<evidence type="ECO:0000256" key="2">
    <source>
        <dbReference type="ARBA" id="ARBA00022801"/>
    </source>
</evidence>
<keyword evidence="2" id="KW-0378">Hydrolase</keyword>
<feature type="non-terminal residue" evidence="4">
    <location>
        <position position="1"/>
    </location>
</feature>
<dbReference type="Pfam" id="PF16347">
    <property type="entry name" value="SGSH_C"/>
    <property type="match status" value="1"/>
</dbReference>
<reference evidence="4" key="1">
    <citation type="journal article" date="2014" name="Front. Microbiol.">
        <title>High frequency of phylogenetically diverse reductive dehalogenase-homologous genes in deep subseafloor sedimentary metagenomes.</title>
        <authorList>
            <person name="Kawai M."/>
            <person name="Futagami T."/>
            <person name="Toyoda A."/>
            <person name="Takaki Y."/>
            <person name="Nishi S."/>
            <person name="Hori S."/>
            <person name="Arai W."/>
            <person name="Tsubouchi T."/>
            <person name="Morono Y."/>
            <person name="Uchiyama I."/>
            <person name="Ito T."/>
            <person name="Fujiyama A."/>
            <person name="Inagaki F."/>
            <person name="Takami H."/>
        </authorList>
    </citation>
    <scope>NUCLEOTIDE SEQUENCE</scope>
    <source>
        <strain evidence="4">Expedition CK06-06</strain>
    </source>
</reference>
<protein>
    <recommendedName>
        <fullName evidence="3">N-sulphoglucosamine sulphohydrolase C-terminal domain-containing protein</fullName>
    </recommendedName>
</protein>
<evidence type="ECO:0000259" key="3">
    <source>
        <dbReference type="Pfam" id="PF16347"/>
    </source>
</evidence>
<keyword evidence="1" id="KW-0479">Metal-binding</keyword>
<dbReference type="GO" id="GO:0046872">
    <property type="term" value="F:metal ion binding"/>
    <property type="evidence" value="ECO:0007669"/>
    <property type="project" value="UniProtKB-KW"/>
</dbReference>
<dbReference type="PANTHER" id="PTHR45953">
    <property type="entry name" value="IDURONATE 2-SULFATASE"/>
    <property type="match status" value="1"/>
</dbReference>
<evidence type="ECO:0000313" key="4">
    <source>
        <dbReference type="EMBL" id="GAG00357.1"/>
    </source>
</evidence>
<dbReference type="InterPro" id="IPR017850">
    <property type="entry name" value="Alkaline_phosphatase_core_sf"/>
</dbReference>
<sequence>SWGPPHAPYHTAPEKYRDMFQDLNKIILRPNVPKSLEDKARKDIAGYYAHIKALDDCVGDILQTIKECGIEENTILVFTSDHGDMLYSHGQTKKQKPWDESILVPFLLRYPAELGKKGRTIDMPINTPDIMPTLLGLSGVDIPPTVEGKDFSAVIKGTEKPRNTAALITCPVPFHQWNYHNGGREYRGIRTYRYTYVRDLKGLWLLYDNEKDPYQLNNLCNKPEYSGLQKKLETLLAQKLKETNDKFLPGPEYMKMWGRANSGL</sequence>
<comment type="caution">
    <text evidence="4">The sequence shown here is derived from an EMBL/GenBank/DDBJ whole genome shotgun (WGS) entry which is preliminary data.</text>
</comment>
<dbReference type="SUPFAM" id="SSF53649">
    <property type="entry name" value="Alkaline phosphatase-like"/>
    <property type="match status" value="1"/>
</dbReference>